<evidence type="ECO:0000313" key="1">
    <source>
        <dbReference type="EMBL" id="KAJ4725382.1"/>
    </source>
</evidence>
<organism evidence="1 2">
    <name type="scientific">Melia azedarach</name>
    <name type="common">Chinaberry tree</name>
    <dbReference type="NCBI Taxonomy" id="155640"/>
    <lineage>
        <taxon>Eukaryota</taxon>
        <taxon>Viridiplantae</taxon>
        <taxon>Streptophyta</taxon>
        <taxon>Embryophyta</taxon>
        <taxon>Tracheophyta</taxon>
        <taxon>Spermatophyta</taxon>
        <taxon>Magnoliopsida</taxon>
        <taxon>eudicotyledons</taxon>
        <taxon>Gunneridae</taxon>
        <taxon>Pentapetalae</taxon>
        <taxon>rosids</taxon>
        <taxon>malvids</taxon>
        <taxon>Sapindales</taxon>
        <taxon>Meliaceae</taxon>
        <taxon>Melia</taxon>
    </lineage>
</organism>
<keyword evidence="2" id="KW-1185">Reference proteome</keyword>
<gene>
    <name evidence="1" type="ORF">OWV82_004262</name>
</gene>
<name>A0ACC1YPM7_MELAZ</name>
<dbReference type="EMBL" id="CM051395">
    <property type="protein sequence ID" value="KAJ4725382.1"/>
    <property type="molecule type" value="Genomic_DNA"/>
</dbReference>
<proteinExistence type="predicted"/>
<accession>A0ACC1YPM7</accession>
<evidence type="ECO:0000313" key="2">
    <source>
        <dbReference type="Proteomes" id="UP001164539"/>
    </source>
</evidence>
<sequence length="280" mass="32151">MPKHLSEAGSSYIPAGNEEKNKTAPWLMFIYEAKIADSFRNITVTWCKNLVKHYISFNVENLSDDQHHCTCKIDLQASQFWNKKGLKNFEVDGRRVYIYWDFRQAKFSSDSPAPTSDYYVAIVDEEEIVLLLGDLQNDAYKRTKKGPAFPEATLLCKKENVYGKKLFCTRSILGDGGKEHDIVIENSLLGPGDPEMWISIDGITTIRILNLHWRFRGNETISVNDTTLQIFWDVHDWLFNESSTSYGLFIFNPTTISDGSDDIYDSGQGFCHILYAWKLE</sequence>
<protein>
    <submittedName>
        <fullName evidence="1">DUF868 domain-containing protein</fullName>
    </submittedName>
</protein>
<comment type="caution">
    <text evidence="1">The sequence shown here is derived from an EMBL/GenBank/DDBJ whole genome shotgun (WGS) entry which is preliminary data.</text>
</comment>
<reference evidence="1 2" key="1">
    <citation type="journal article" date="2023" name="Science">
        <title>Complex scaffold remodeling in plant triterpene biosynthesis.</title>
        <authorList>
            <person name="De La Pena R."/>
            <person name="Hodgson H."/>
            <person name="Liu J.C."/>
            <person name="Stephenson M.J."/>
            <person name="Martin A.C."/>
            <person name="Owen C."/>
            <person name="Harkess A."/>
            <person name="Leebens-Mack J."/>
            <person name="Jimenez L.E."/>
            <person name="Osbourn A."/>
            <person name="Sattely E.S."/>
        </authorList>
    </citation>
    <scope>NUCLEOTIDE SEQUENCE [LARGE SCALE GENOMIC DNA]</scope>
    <source>
        <strain evidence="2">cv. JPN11</strain>
        <tissue evidence="1">Leaf</tissue>
    </source>
</reference>
<dbReference type="Proteomes" id="UP001164539">
    <property type="component" value="Chromosome 2"/>
</dbReference>